<dbReference type="Pfam" id="PF02767">
    <property type="entry name" value="DNA_pol3_beta_2"/>
    <property type="match status" value="1"/>
</dbReference>
<feature type="domain" description="DNA polymerase III beta sliding clamp C-terminal" evidence="13">
    <location>
        <begin position="252"/>
        <end position="375"/>
    </location>
</feature>
<dbReference type="GO" id="GO:0003887">
    <property type="term" value="F:DNA-directed DNA polymerase activity"/>
    <property type="evidence" value="ECO:0007669"/>
    <property type="project" value="UniProtKB-KW"/>
</dbReference>
<dbReference type="InterPro" id="IPR046938">
    <property type="entry name" value="DNA_clamp_sf"/>
</dbReference>
<dbReference type="CDD" id="cd00140">
    <property type="entry name" value="beta_clamp"/>
    <property type="match status" value="1"/>
</dbReference>
<dbReference type="NCBIfam" id="TIGR00663">
    <property type="entry name" value="dnan"/>
    <property type="match status" value="1"/>
</dbReference>
<feature type="domain" description="DNA polymerase III beta sliding clamp central" evidence="12">
    <location>
        <begin position="143"/>
        <end position="249"/>
    </location>
</feature>
<evidence type="ECO:0000256" key="7">
    <source>
        <dbReference type="ARBA" id="ARBA00022705"/>
    </source>
</evidence>
<dbReference type="GO" id="GO:0006271">
    <property type="term" value="P:DNA strand elongation involved in DNA replication"/>
    <property type="evidence" value="ECO:0007669"/>
    <property type="project" value="TreeGrafter"/>
</dbReference>
<dbReference type="GO" id="GO:0005737">
    <property type="term" value="C:cytoplasm"/>
    <property type="evidence" value="ECO:0007669"/>
    <property type="project" value="UniProtKB-SubCell"/>
</dbReference>
<dbReference type="GO" id="GO:0003677">
    <property type="term" value="F:DNA binding"/>
    <property type="evidence" value="ECO:0007669"/>
    <property type="project" value="UniProtKB-KW"/>
</dbReference>
<evidence type="ECO:0000259" key="12">
    <source>
        <dbReference type="Pfam" id="PF02767"/>
    </source>
</evidence>
<dbReference type="GO" id="GO:0009360">
    <property type="term" value="C:DNA polymerase III complex"/>
    <property type="evidence" value="ECO:0007669"/>
    <property type="project" value="InterPro"/>
</dbReference>
<evidence type="ECO:0000256" key="4">
    <source>
        <dbReference type="ARBA" id="ARBA00022490"/>
    </source>
</evidence>
<keyword evidence="7" id="KW-0235">DNA replication</keyword>
<name>A0A4V2SE77_9BACE</name>
<comment type="similarity">
    <text evidence="2">Belongs to the beta sliding clamp family.</text>
</comment>
<evidence type="ECO:0000256" key="11">
    <source>
        <dbReference type="ARBA" id="ARBA00033276"/>
    </source>
</evidence>
<dbReference type="Pfam" id="PF02768">
    <property type="entry name" value="DNA_pol3_beta_3"/>
    <property type="match status" value="1"/>
</dbReference>
<keyword evidence="8" id="KW-0239">DNA-directed DNA polymerase</keyword>
<dbReference type="SUPFAM" id="SSF55979">
    <property type="entry name" value="DNA clamp"/>
    <property type="match status" value="3"/>
</dbReference>
<dbReference type="GO" id="GO:0008408">
    <property type="term" value="F:3'-5' exonuclease activity"/>
    <property type="evidence" value="ECO:0007669"/>
    <property type="project" value="InterPro"/>
</dbReference>
<evidence type="ECO:0000256" key="3">
    <source>
        <dbReference type="ARBA" id="ARBA00021035"/>
    </source>
</evidence>
<keyword evidence="9" id="KW-0238">DNA-binding</keyword>
<keyword evidence="6" id="KW-0548">Nucleotidyltransferase</keyword>
<dbReference type="PANTHER" id="PTHR30478">
    <property type="entry name" value="DNA POLYMERASE III SUBUNIT BETA"/>
    <property type="match status" value="1"/>
</dbReference>
<dbReference type="Gene3D" id="3.70.10.10">
    <property type="match status" value="1"/>
</dbReference>
<comment type="subcellular location">
    <subcellularLocation>
        <location evidence="1">Cytoplasm</location>
    </subcellularLocation>
</comment>
<reference evidence="14 15" key="1">
    <citation type="submission" date="2019-03" db="EMBL/GenBank/DDBJ databases">
        <title>Genomic Encyclopedia of Type Strains, Phase IV (KMG-IV): sequencing the most valuable type-strain genomes for metagenomic binning, comparative biology and taxonomic classification.</title>
        <authorList>
            <person name="Goeker M."/>
        </authorList>
    </citation>
    <scope>NUCLEOTIDE SEQUENCE [LARGE SCALE GENOMIC DNA]</scope>
    <source>
        <strain evidence="14 15">DSM 23917</strain>
    </source>
</reference>
<comment type="caution">
    <text evidence="14">The sequence shown here is derived from an EMBL/GenBank/DDBJ whole genome shotgun (WGS) entry which is preliminary data.</text>
</comment>
<accession>A0A4V2SE77</accession>
<keyword evidence="5" id="KW-0808">Transferase</keyword>
<dbReference type="RefSeq" id="WP_131927363.1">
    <property type="nucleotide sequence ID" value="NZ_CAUSQV010000006.1"/>
</dbReference>
<dbReference type="AlphaFoldDB" id="A0A4V2SE77"/>
<dbReference type="InterPro" id="IPR022637">
    <property type="entry name" value="DNA_polIII_beta_cen"/>
</dbReference>
<dbReference type="SMART" id="SM00480">
    <property type="entry name" value="POL3Bc"/>
    <property type="match status" value="1"/>
</dbReference>
<dbReference type="Gene3D" id="3.10.150.10">
    <property type="entry name" value="DNA Polymerase III, subunit A, domain 2"/>
    <property type="match status" value="1"/>
</dbReference>
<dbReference type="InterPro" id="IPR001001">
    <property type="entry name" value="DNA_polIII_beta"/>
</dbReference>
<protein>
    <recommendedName>
        <fullName evidence="3">Beta sliding clamp</fullName>
    </recommendedName>
    <alternativeName>
        <fullName evidence="11">Beta-clamp processivity factor</fullName>
    </alternativeName>
    <alternativeName>
        <fullName evidence="10">DNA polymerase III beta sliding clamp subunit</fullName>
    </alternativeName>
</protein>
<keyword evidence="4" id="KW-0963">Cytoplasm</keyword>
<dbReference type="InterPro" id="IPR022635">
    <property type="entry name" value="DNA_polIII_beta_C"/>
</dbReference>
<dbReference type="EMBL" id="SLXB01000030">
    <property type="protein sequence ID" value="TCO87669.1"/>
    <property type="molecule type" value="Genomic_DNA"/>
</dbReference>
<dbReference type="PANTHER" id="PTHR30478:SF0">
    <property type="entry name" value="BETA SLIDING CLAMP"/>
    <property type="match status" value="1"/>
</dbReference>
<evidence type="ECO:0000256" key="9">
    <source>
        <dbReference type="ARBA" id="ARBA00023125"/>
    </source>
</evidence>
<organism evidence="14 15">
    <name type="scientific">Prevotella heparinolytica</name>
    <dbReference type="NCBI Taxonomy" id="28113"/>
    <lineage>
        <taxon>Bacteria</taxon>
        <taxon>Pseudomonadati</taxon>
        <taxon>Bacteroidota</taxon>
        <taxon>Bacteroidia</taxon>
        <taxon>Bacteroidales</taxon>
        <taxon>Bacteroidaceae</taxon>
        <taxon>Bacteroides</taxon>
    </lineage>
</organism>
<evidence type="ECO:0000256" key="1">
    <source>
        <dbReference type="ARBA" id="ARBA00004496"/>
    </source>
</evidence>
<gene>
    <name evidence="14" type="ORF">EV202_13020</name>
</gene>
<evidence type="ECO:0000256" key="10">
    <source>
        <dbReference type="ARBA" id="ARBA00030988"/>
    </source>
</evidence>
<proteinExistence type="inferred from homology"/>
<evidence type="ECO:0000259" key="13">
    <source>
        <dbReference type="Pfam" id="PF02768"/>
    </source>
</evidence>
<evidence type="ECO:0000256" key="8">
    <source>
        <dbReference type="ARBA" id="ARBA00022932"/>
    </source>
</evidence>
<sequence length="377" mass="42103">MKITVTKSELQNKLKLVGRFIAPNKINQQYESFLFERRGEILQVAAADEGGWIKTIIEHTSDTEEFLFSVNAKTFLDGINQIPEQPLVISLTDKNTYYDLLVEYAGGRFSMCAGIHRIFETKEERKPGDIVTSISSINLLYGLRRTYFRAASDELRPVMNGVYLELSGASFTFAASDGNTLAIMEYFGGGEQSEIRSGVILAKKLCKVLIDAIPSEDEPMEYFTSGTNIVFSHPLFTVSYRMVEGKYPNFRAVIPKNNSNIASIDRNTFISLLKRVLVFSNKNTNLIKLSFQDGKLQGNAVDMDYSMSASEEMPIEYSGNYMSIGFNGVFLLDLISNMQTSDSIKILLSDPTRAAIITGDAPTDAEQLTYIIMPMSI</sequence>
<evidence type="ECO:0000256" key="2">
    <source>
        <dbReference type="ARBA" id="ARBA00010752"/>
    </source>
</evidence>
<evidence type="ECO:0000313" key="14">
    <source>
        <dbReference type="EMBL" id="TCO87669.1"/>
    </source>
</evidence>
<evidence type="ECO:0000313" key="15">
    <source>
        <dbReference type="Proteomes" id="UP000295600"/>
    </source>
</evidence>
<evidence type="ECO:0000256" key="5">
    <source>
        <dbReference type="ARBA" id="ARBA00022679"/>
    </source>
</evidence>
<dbReference type="Proteomes" id="UP000295600">
    <property type="component" value="Unassembled WGS sequence"/>
</dbReference>
<evidence type="ECO:0000256" key="6">
    <source>
        <dbReference type="ARBA" id="ARBA00022695"/>
    </source>
</evidence>